<organism evidence="3 4">
    <name type="scientific">Oceanitalea stevensii</name>
    <dbReference type="NCBI Taxonomy" id="2763072"/>
    <lineage>
        <taxon>Bacteria</taxon>
        <taxon>Bacillati</taxon>
        <taxon>Actinomycetota</taxon>
        <taxon>Actinomycetes</taxon>
        <taxon>Micrococcales</taxon>
        <taxon>Bogoriellaceae</taxon>
        <taxon>Georgenia</taxon>
    </lineage>
</organism>
<accession>A0ABR8Z2E5</accession>
<dbReference type="InterPro" id="IPR006121">
    <property type="entry name" value="HMA_dom"/>
</dbReference>
<feature type="domain" description="HMA" evidence="2">
    <location>
        <begin position="10"/>
        <end position="78"/>
    </location>
</feature>
<dbReference type="Proteomes" id="UP000661894">
    <property type="component" value="Unassembled WGS sequence"/>
</dbReference>
<gene>
    <name evidence="3" type="ORF">H9624_07170</name>
</gene>
<comment type="caution">
    <text evidence="3">The sequence shown here is derived from an EMBL/GenBank/DDBJ whole genome shotgun (WGS) entry which is preliminary data.</text>
</comment>
<dbReference type="Pfam" id="PF00403">
    <property type="entry name" value="HMA"/>
    <property type="match status" value="1"/>
</dbReference>
<reference evidence="3 4" key="1">
    <citation type="submission" date="2020-08" db="EMBL/GenBank/DDBJ databases">
        <title>A Genomic Blueprint of the Chicken Gut Microbiome.</title>
        <authorList>
            <person name="Gilroy R."/>
            <person name="Ravi A."/>
            <person name="Getino M."/>
            <person name="Pursley I."/>
            <person name="Horton D.L."/>
            <person name="Alikhan N.-F."/>
            <person name="Baker D."/>
            <person name="Gharbi K."/>
            <person name="Hall N."/>
            <person name="Watson M."/>
            <person name="Adriaenssens E.M."/>
            <person name="Foster-Nyarko E."/>
            <person name="Jarju S."/>
            <person name="Secka A."/>
            <person name="Antonio M."/>
            <person name="Oren A."/>
            <person name="Chaudhuri R."/>
            <person name="La Ragione R.M."/>
            <person name="Hildebrand F."/>
            <person name="Pallen M.J."/>
        </authorList>
    </citation>
    <scope>NUCLEOTIDE SEQUENCE [LARGE SCALE GENOMIC DNA]</scope>
    <source>
        <strain evidence="3 4">Sa1BUA1</strain>
    </source>
</reference>
<evidence type="ECO:0000313" key="3">
    <source>
        <dbReference type="EMBL" id="MBD8062101.1"/>
    </source>
</evidence>
<sequence length="84" mass="8747">MSTDPSPVDRTTVLDVQGMTCGHCVSAVTRELEGVKDVSKVSVILRNGGTSEVTVVSDAVLDEDALRAAVDEAGYAVTAIHTDN</sequence>
<dbReference type="InterPro" id="IPR036163">
    <property type="entry name" value="HMA_dom_sf"/>
</dbReference>
<proteinExistence type="predicted"/>
<dbReference type="CDD" id="cd00371">
    <property type="entry name" value="HMA"/>
    <property type="match status" value="1"/>
</dbReference>
<dbReference type="EMBL" id="JACSPO010000002">
    <property type="protein sequence ID" value="MBD8062101.1"/>
    <property type="molecule type" value="Genomic_DNA"/>
</dbReference>
<evidence type="ECO:0000256" key="1">
    <source>
        <dbReference type="ARBA" id="ARBA00022723"/>
    </source>
</evidence>
<dbReference type="PROSITE" id="PS50846">
    <property type="entry name" value="HMA_2"/>
    <property type="match status" value="1"/>
</dbReference>
<evidence type="ECO:0000259" key="2">
    <source>
        <dbReference type="PROSITE" id="PS50846"/>
    </source>
</evidence>
<protein>
    <submittedName>
        <fullName evidence="3">Heavy-metal-associated domain-containing protein</fullName>
    </submittedName>
</protein>
<dbReference type="PROSITE" id="PS01047">
    <property type="entry name" value="HMA_1"/>
    <property type="match status" value="1"/>
</dbReference>
<keyword evidence="1" id="KW-0479">Metal-binding</keyword>
<keyword evidence="4" id="KW-1185">Reference proteome</keyword>
<dbReference type="Gene3D" id="3.30.70.100">
    <property type="match status" value="1"/>
</dbReference>
<dbReference type="SUPFAM" id="SSF55008">
    <property type="entry name" value="HMA, heavy metal-associated domain"/>
    <property type="match status" value="1"/>
</dbReference>
<dbReference type="RefSeq" id="WP_251839209.1">
    <property type="nucleotide sequence ID" value="NZ_JACSPO010000002.1"/>
</dbReference>
<dbReference type="InterPro" id="IPR017969">
    <property type="entry name" value="Heavy-metal-associated_CS"/>
</dbReference>
<evidence type="ECO:0000313" key="4">
    <source>
        <dbReference type="Proteomes" id="UP000661894"/>
    </source>
</evidence>
<name>A0ABR8Z2E5_9MICO</name>